<comment type="caution">
    <text evidence="2">The sequence shown here is derived from an EMBL/GenBank/DDBJ whole genome shotgun (WGS) entry which is preliminary data.</text>
</comment>
<dbReference type="eggNOG" id="COG1324">
    <property type="taxonomic scope" value="Bacteria"/>
</dbReference>
<dbReference type="GO" id="GO:0005507">
    <property type="term" value="F:copper ion binding"/>
    <property type="evidence" value="ECO:0007669"/>
    <property type="project" value="TreeGrafter"/>
</dbReference>
<dbReference type="RefSeq" id="WP_008870625.1">
    <property type="nucleotide sequence ID" value="NZ_ACJN02000003.1"/>
</dbReference>
<dbReference type="Gene3D" id="3.30.70.120">
    <property type="match status" value="1"/>
</dbReference>
<gene>
    <name evidence="2" type="ORF">Dthio_PD0593</name>
</gene>
<comment type="similarity">
    <text evidence="1">Belongs to the CutA family.</text>
</comment>
<sequence>MSHVFAYITAADMQEAQRVGRALVENGLAACVNALDNMTAMFMWKGQMETEKEVVLLAKTREDLKDKLVQKVLEVHSYECPCVVFVPIQGGHTEFLDWIDTETGKSG</sequence>
<accession>D6SRF1</accession>
<reference evidence="2" key="1">
    <citation type="submission" date="2010-05" db="EMBL/GenBank/DDBJ databases">
        <title>The draft genome of Desulfonatronospira thiodismutans ASO3-1.</title>
        <authorList>
            <consortium name="US DOE Joint Genome Institute (JGI-PGF)"/>
            <person name="Lucas S."/>
            <person name="Copeland A."/>
            <person name="Lapidus A."/>
            <person name="Cheng J.-F."/>
            <person name="Bruce D."/>
            <person name="Goodwin L."/>
            <person name="Pitluck S."/>
            <person name="Chertkov O."/>
            <person name="Brettin T."/>
            <person name="Detter J.C."/>
            <person name="Han C."/>
            <person name="Land M.L."/>
            <person name="Hauser L."/>
            <person name="Kyrpides N."/>
            <person name="Mikhailova N."/>
            <person name="Muyzer G."/>
            <person name="Woyke T."/>
        </authorList>
    </citation>
    <scope>NUCLEOTIDE SEQUENCE [LARGE SCALE GENOMIC DNA]</scope>
    <source>
        <strain evidence="2">ASO3-1</strain>
    </source>
</reference>
<dbReference type="GO" id="GO:0010038">
    <property type="term" value="P:response to metal ion"/>
    <property type="evidence" value="ECO:0007669"/>
    <property type="project" value="InterPro"/>
</dbReference>
<dbReference type="SUPFAM" id="SSF54913">
    <property type="entry name" value="GlnB-like"/>
    <property type="match status" value="1"/>
</dbReference>
<keyword evidence="3" id="KW-1185">Reference proteome</keyword>
<dbReference type="InterPro" id="IPR004323">
    <property type="entry name" value="Ion_tolerance_CutA"/>
</dbReference>
<proteinExistence type="inferred from homology"/>
<protein>
    <submittedName>
        <fullName evidence="2">CutA1 divalent ion tolerance protein</fullName>
    </submittedName>
</protein>
<dbReference type="InterPro" id="IPR011322">
    <property type="entry name" value="N-reg_PII-like_a/b"/>
</dbReference>
<evidence type="ECO:0000256" key="1">
    <source>
        <dbReference type="ARBA" id="ARBA00010169"/>
    </source>
</evidence>
<name>D6SRF1_9BACT</name>
<dbReference type="EMBL" id="ACJN02000003">
    <property type="protein sequence ID" value="EFI33267.1"/>
    <property type="molecule type" value="Genomic_DNA"/>
</dbReference>
<organism evidence="2 3">
    <name type="scientific">Desulfonatronospira thiodismutans ASO3-1</name>
    <dbReference type="NCBI Taxonomy" id="555779"/>
    <lineage>
        <taxon>Bacteria</taxon>
        <taxon>Pseudomonadati</taxon>
        <taxon>Thermodesulfobacteriota</taxon>
        <taxon>Desulfovibrionia</taxon>
        <taxon>Desulfovibrionales</taxon>
        <taxon>Desulfonatronovibrionaceae</taxon>
        <taxon>Desulfonatronospira</taxon>
    </lineage>
</organism>
<evidence type="ECO:0000313" key="3">
    <source>
        <dbReference type="Proteomes" id="UP000005496"/>
    </source>
</evidence>
<dbReference type="Pfam" id="PF03091">
    <property type="entry name" value="CutA1"/>
    <property type="match status" value="1"/>
</dbReference>
<dbReference type="OrthoDB" id="37622at2"/>
<dbReference type="AlphaFoldDB" id="D6SRF1"/>
<evidence type="ECO:0000313" key="2">
    <source>
        <dbReference type="EMBL" id="EFI33267.1"/>
    </source>
</evidence>
<dbReference type="PANTHER" id="PTHR23419">
    <property type="entry name" value="DIVALENT CATION TOLERANCE CUTA-RELATED"/>
    <property type="match status" value="1"/>
</dbReference>
<dbReference type="InterPro" id="IPR015867">
    <property type="entry name" value="N-reg_PII/ATP_PRibTrfase_C"/>
</dbReference>
<dbReference type="Proteomes" id="UP000005496">
    <property type="component" value="Unassembled WGS sequence"/>
</dbReference>
<dbReference type="PANTHER" id="PTHR23419:SF8">
    <property type="entry name" value="FI09726P"/>
    <property type="match status" value="1"/>
</dbReference>